<feature type="region of interest" description="Disordered" evidence="1">
    <location>
        <begin position="1"/>
        <end position="32"/>
    </location>
</feature>
<evidence type="ECO:0000313" key="2">
    <source>
        <dbReference type="EMBL" id="CAG6647968.1"/>
    </source>
</evidence>
<protein>
    <submittedName>
        <fullName evidence="2">Uncharacterized protein</fullName>
    </submittedName>
</protein>
<reference evidence="2" key="1">
    <citation type="submission" date="2021-05" db="EMBL/GenBank/DDBJ databases">
        <authorList>
            <person name="Alioto T."/>
            <person name="Alioto T."/>
            <person name="Gomez Garrido J."/>
        </authorList>
    </citation>
    <scope>NUCLEOTIDE SEQUENCE</scope>
</reference>
<sequence>MLKVPHNPPPLSPLSPPLSLPPLSPLSPLPPLPRIIKKKKKESYKRLEIDSVRIKFTNKTNQTERTQGDAKLTFQNSSRYTLEEYWERRIQLYFTRYNK</sequence>
<organism evidence="2">
    <name type="scientific">Cacopsylla melanoneura</name>
    <dbReference type="NCBI Taxonomy" id="428564"/>
    <lineage>
        <taxon>Eukaryota</taxon>
        <taxon>Metazoa</taxon>
        <taxon>Ecdysozoa</taxon>
        <taxon>Arthropoda</taxon>
        <taxon>Hexapoda</taxon>
        <taxon>Insecta</taxon>
        <taxon>Pterygota</taxon>
        <taxon>Neoptera</taxon>
        <taxon>Paraneoptera</taxon>
        <taxon>Hemiptera</taxon>
        <taxon>Sternorrhyncha</taxon>
        <taxon>Psylloidea</taxon>
        <taxon>Psyllidae</taxon>
        <taxon>Psyllinae</taxon>
        <taxon>Cacopsylla</taxon>
    </lineage>
</organism>
<evidence type="ECO:0000256" key="1">
    <source>
        <dbReference type="SAM" id="MobiDB-lite"/>
    </source>
</evidence>
<dbReference type="EMBL" id="HBUF01149736">
    <property type="protein sequence ID" value="CAG6647968.1"/>
    <property type="molecule type" value="Transcribed_RNA"/>
</dbReference>
<proteinExistence type="predicted"/>
<dbReference type="AlphaFoldDB" id="A0A8D8W5L5"/>
<name>A0A8D8W5L5_9HEMI</name>
<accession>A0A8D8W5L5</accession>